<dbReference type="Proteomes" id="UP001429601">
    <property type="component" value="Unassembled WGS sequence"/>
</dbReference>
<comment type="caution">
    <text evidence="1">The sequence shown here is derived from an EMBL/GenBank/DDBJ whole genome shotgun (WGS) entry which is preliminary data.</text>
</comment>
<proteinExistence type="predicted"/>
<name>A0ABX0Q065_9GAMM</name>
<sequence>MHSDKDSPMKNSSTTATWAQVLFFRVFKDFAQEQQPARVKVFNNGRQQCQVKVSIVVQDAAGNPVDLPEADFQKLELIDYGTGQPLPAGWQVSRTPGEYTWDETIIPDTAEAASPAAPSRQTEDDAAGRLLTTREQRQLRQAIFYVATNSTSRTQIAARIPLPGGGAYATTNTVWISDPDGLGDKNGNFNSSVLVTPAAFPSLPITSYGEFDTNGNLMAHRVGNTSNFFLAEEHYVFVNLNGRELALKSVSASKTAPTGFAVYTHGDDFDTFKWGISYYGQPNASAPEHLPLPPLRWFQLTVASEDRPAEAKESRQSNYDPLTMFRNSAGSIVGRSTTRVVIGLILGILQGRFLDSSNGSVPDKNATTLHILDAYGNYHSLNLTFGAKANQLKISKAAKD</sequence>
<gene>
    <name evidence="1" type="ORF">HBF26_03365</name>
</gene>
<organism evidence="1 2">
    <name type="scientific">Luteibacter jiangsuensis</name>
    <dbReference type="NCBI Taxonomy" id="637577"/>
    <lineage>
        <taxon>Bacteria</taxon>
        <taxon>Pseudomonadati</taxon>
        <taxon>Pseudomonadota</taxon>
        <taxon>Gammaproteobacteria</taxon>
        <taxon>Lysobacterales</taxon>
        <taxon>Rhodanobacteraceae</taxon>
        <taxon>Luteibacter</taxon>
    </lineage>
</organism>
<accession>A0ABX0Q065</accession>
<keyword evidence="2" id="KW-1185">Reference proteome</keyword>
<dbReference type="RefSeq" id="WP_167123009.1">
    <property type="nucleotide sequence ID" value="NZ_JAAQQR010000001.1"/>
</dbReference>
<reference evidence="1 2" key="1">
    <citation type="journal article" date="2011" name="Curr. Microbiol.">
        <title>Luteibacter jiangsuensis sp. nov.: a methamidophos-degrading bacterium isolated from a methamidophos-manufacturing factory.</title>
        <authorList>
            <person name="Wang L."/>
            <person name="Wang G.L."/>
            <person name="Li S.P."/>
            <person name="Jiang J.D."/>
        </authorList>
    </citation>
    <scope>NUCLEOTIDE SEQUENCE [LARGE SCALE GENOMIC DNA]</scope>
    <source>
        <strain evidence="1 2">CGMCC 1.10133</strain>
    </source>
</reference>
<evidence type="ECO:0000313" key="2">
    <source>
        <dbReference type="Proteomes" id="UP001429601"/>
    </source>
</evidence>
<evidence type="ECO:0000313" key="1">
    <source>
        <dbReference type="EMBL" id="NID03909.1"/>
    </source>
</evidence>
<protein>
    <submittedName>
        <fullName evidence="1">Uncharacterized protein</fullName>
    </submittedName>
</protein>
<dbReference type="EMBL" id="JAAQQR010000001">
    <property type="protein sequence ID" value="NID03909.1"/>
    <property type="molecule type" value="Genomic_DNA"/>
</dbReference>